<comment type="caution">
    <text evidence="8">The sequence shown here is derived from an EMBL/GenBank/DDBJ whole genome shotgun (WGS) entry which is preliminary data.</text>
</comment>
<evidence type="ECO:0000256" key="2">
    <source>
        <dbReference type="ARBA" id="ARBA00022692"/>
    </source>
</evidence>
<dbReference type="Pfam" id="PF04547">
    <property type="entry name" value="Anoctamin"/>
    <property type="match status" value="1"/>
</dbReference>
<evidence type="ECO:0000256" key="5">
    <source>
        <dbReference type="SAM" id="MobiDB-lite"/>
    </source>
</evidence>
<feature type="transmembrane region" description="Helical" evidence="6">
    <location>
        <begin position="1505"/>
        <end position="1530"/>
    </location>
</feature>
<reference evidence="8" key="1">
    <citation type="journal article" date="2021" name="Sci. Rep.">
        <title>Diploid genomic architecture of Nitzschia inconspicua, an elite biomass production diatom.</title>
        <authorList>
            <person name="Oliver A."/>
            <person name="Podell S."/>
            <person name="Pinowska A."/>
            <person name="Traller J.C."/>
            <person name="Smith S.R."/>
            <person name="McClure R."/>
            <person name="Beliaev A."/>
            <person name="Bohutskyi P."/>
            <person name="Hill E.A."/>
            <person name="Rabines A."/>
            <person name="Zheng H."/>
            <person name="Allen L.Z."/>
            <person name="Kuo A."/>
            <person name="Grigoriev I.V."/>
            <person name="Allen A.E."/>
            <person name="Hazlebeck D."/>
            <person name="Allen E.E."/>
        </authorList>
    </citation>
    <scope>NUCLEOTIDE SEQUENCE</scope>
    <source>
        <strain evidence="8">Hildebrandi</strain>
    </source>
</reference>
<feature type="region of interest" description="Disordered" evidence="5">
    <location>
        <begin position="962"/>
        <end position="981"/>
    </location>
</feature>
<evidence type="ECO:0000256" key="3">
    <source>
        <dbReference type="ARBA" id="ARBA00022989"/>
    </source>
</evidence>
<feature type="region of interest" description="Disordered" evidence="5">
    <location>
        <begin position="255"/>
        <end position="301"/>
    </location>
</feature>
<dbReference type="OrthoDB" id="296386at2759"/>
<gene>
    <name evidence="8" type="ORF">IV203_003769</name>
</gene>
<feature type="region of interest" description="Disordered" evidence="5">
    <location>
        <begin position="731"/>
        <end position="763"/>
    </location>
</feature>
<feature type="region of interest" description="Disordered" evidence="5">
    <location>
        <begin position="1031"/>
        <end position="1052"/>
    </location>
</feature>
<dbReference type="InterPro" id="IPR007632">
    <property type="entry name" value="Anoctamin"/>
</dbReference>
<accession>A0A9K3L2H1</accession>
<feature type="region of interest" description="Disordered" evidence="5">
    <location>
        <begin position="222"/>
        <end position="243"/>
    </location>
</feature>
<feature type="compositionally biased region" description="Polar residues" evidence="5">
    <location>
        <begin position="1899"/>
        <end position="1912"/>
    </location>
</feature>
<feature type="transmembrane region" description="Helical" evidence="6">
    <location>
        <begin position="1734"/>
        <end position="1760"/>
    </location>
</feature>
<feature type="compositionally biased region" description="Basic and acidic residues" evidence="5">
    <location>
        <begin position="1857"/>
        <end position="1895"/>
    </location>
</feature>
<dbReference type="GO" id="GO:0005254">
    <property type="term" value="F:chloride channel activity"/>
    <property type="evidence" value="ECO:0007669"/>
    <property type="project" value="TreeGrafter"/>
</dbReference>
<comment type="subcellular location">
    <subcellularLocation>
        <location evidence="1">Membrane</location>
        <topology evidence="1">Multi-pass membrane protein</topology>
    </subcellularLocation>
</comment>
<feature type="region of interest" description="Disordered" evidence="5">
    <location>
        <begin position="189"/>
        <end position="208"/>
    </location>
</feature>
<dbReference type="PANTHER" id="PTHR12308">
    <property type="entry name" value="ANOCTAMIN"/>
    <property type="match status" value="1"/>
</dbReference>
<dbReference type="GO" id="GO:0016020">
    <property type="term" value="C:membrane"/>
    <property type="evidence" value="ECO:0007669"/>
    <property type="project" value="UniProtKB-SubCell"/>
</dbReference>
<sequence length="1918" mass="220070">MDFSHEEDEDLLDSSSVENCDVLDASLLSSRNNGSLLPLDDYPFESDHTIENSALTLQPIPPPSNTNTTDQTLLSLAPSFSQSAPPDDSLILSQARQQARQEHRTSVQATNTGATVSFQSPEWQTTRRPRFDDSDNFAVDNRTRTPGHCTAGFKALEMNSNNSSTRINHPQFDVEDDEESQESAQLHYIPSRHFGNNNNNNNLSSLQTGRDPLQHQQLFLHSSNSQHRRRQQQKQQQQQQLSHHRFASPQLFFQQRPSSRLSLASPSSHNSHPSISTVTDSHYSSDSARSRRSTISCRSSTSASLMHNEVINLEGDAAIVAHNRRMYQRQLLLQGDGGTPIGREPIQVHTDMADDATYARTIEGMEIGMTPRGEPLTPISRMQPLPHDDAGPLLSWGIFAEYMSSARRQARKLGHEATVGVSRLKNKTVTVTQRVLHHYRPPLSPRSRELKDLRFLQKSHKEKVEQWKFHSSNTFDGIDQEDMFLSEENFCDFVLILTPQEVYRYWANLLDFREEHLGMMDSLDLWGRQAESQSEAASTNTTESKSSDEVDKRHPHAEEEEMDRHTDLPSDFHTPMTGILRRRAKSSPGNKTSALNLYSASGAISSSLRTNMYNEHINSESFAGSPLNSATKRGTRMSLFERAIQTPMTYYSSRQRVVSQDYSLTTYAISENSGTDGDTETPNNGLSMVRRRWGNHTMPLSSNNMLSPPVRSLTRGGSSVNKIMISSATVKKTAPGTNSSTNASDAKESQENTNPNTIMCEEDIPNPVIPRGILVRTNGMLQFLSALKRGIVVRRHRPNREAIFCKLFSTDGGDTIHYHFVDPEEAMVAFKEQRVRYNRHLTHSSSPAKVRAISSEWSCLDGPSDGSPVHKFKVPDHVAAQRYREKLHREHGVAKRLFEIATKASNSGMIRAADLVAVQPAYHLDKRHPGVRKGEYGTASLRRSLSPYSTSHTFSLVTTVRQGLRKPKKNENQYSKEAEEKWSKGEGSELQYRVLDFEVATEGEFWLILRGFLHLHRDAAANRYAAKRSAGIGGGLRTTTDTSDDGLNEGSDNRLQRDAFLEPKTAGFLEKTVVRLRKLDDTYLTGAVMPGAVPPPSDYFLGFRSPGTQIWSRLRLAGLETHRIYAVDTRRVMIKIRCPEDRLTDVAEVLRLKMETKDGSFAPFREDTAHVFKPRTDLLDIPPMYHGRMASLLRSKDRQNIIDFIIGSRIRDSGAELGQRSDVGKMIQARVPLHMPRKLDSLCNDWVYYWRRERWTGGKEEKSDPKDCENSRLSIEDGFSAVQSSQDQSEDERPIPNFFFRFFVEAFNQPLDAVEDYFGEKVTFYFAWLQHCARHLFVLSFFSLIMTLCQLTTDNVDHPLRPFYAMGVMLWTFMVLINWRKRSNYLAYRWGSMDHKVQETTRPEFHGEYVIDPITNEWDIKYPSWKRWLKYMISVPISVSFTALAVLLILLVNSNRDKQMALYVEQKTNPSADPVSFELKLQNIGHKKIVADVELDRELLLDPTYWFVMAFLPAMLGLCIPILNFILMRISTMLNDFENYRYESEYRTHLIIKVFSFRFVSQFGTVYYYAFNFSGTRKEIENGIIRMGTSVMVYTTVSHWWNIFLQVYFFMFIRYIRRRLYERRLRKELKKLEIMEEDHITKNRSDAAAREIRLMNRRMLLDQAQDDLWFEVMNPPHDSFPEYVQAVVQFSFVACFSVVLPITPLLVLFNYLLSMRFDAYKLCRGRRRPLAMRTGGIGVWEHLLHIVAVVAVLTNCWLVAFTNDYFMMFFEQAGATATVFVVVAWEHTMLLIKYMMSTTISPFPKEIRDEMKRKQHIKEQERYATMRLKKTRTKRSKYRKSLSEDFNKIQDESLGYSHEDLSSPLDRSEMESLRSHPHEETVTEGKPSERGDYRRHPSRTNPPSDGTFTSQPGELFEC</sequence>
<keyword evidence="9" id="KW-1185">Reference proteome</keyword>
<name>A0A9K3L2H1_9STRA</name>
<keyword evidence="4 6" id="KW-0472">Membrane</keyword>
<organism evidence="8 9">
    <name type="scientific">Nitzschia inconspicua</name>
    <dbReference type="NCBI Taxonomy" id="303405"/>
    <lineage>
        <taxon>Eukaryota</taxon>
        <taxon>Sar</taxon>
        <taxon>Stramenopiles</taxon>
        <taxon>Ochrophyta</taxon>
        <taxon>Bacillariophyta</taxon>
        <taxon>Bacillariophyceae</taxon>
        <taxon>Bacillariophycidae</taxon>
        <taxon>Bacillariales</taxon>
        <taxon>Bacillariaceae</taxon>
        <taxon>Nitzschia</taxon>
    </lineage>
</organism>
<feature type="region of interest" description="Disordered" evidence="5">
    <location>
        <begin position="160"/>
        <end position="184"/>
    </location>
</feature>
<feature type="transmembrane region" description="Helical" evidence="6">
    <location>
        <begin position="1363"/>
        <end position="1380"/>
    </location>
</feature>
<feature type="compositionally biased region" description="Polar residues" evidence="5">
    <location>
        <begin position="277"/>
        <end position="286"/>
    </location>
</feature>
<feature type="domain" description="Anoctamin transmembrane" evidence="7">
    <location>
        <begin position="1314"/>
        <end position="1814"/>
    </location>
</feature>
<feature type="region of interest" description="Disordered" evidence="5">
    <location>
        <begin position="530"/>
        <end position="572"/>
    </location>
</feature>
<dbReference type="InterPro" id="IPR049452">
    <property type="entry name" value="Anoctamin_TM"/>
</dbReference>
<proteinExistence type="predicted"/>
<dbReference type="EMBL" id="JAGRRH010000016">
    <property type="protein sequence ID" value="KAG7354413.1"/>
    <property type="molecule type" value="Genomic_DNA"/>
</dbReference>
<feature type="transmembrane region" description="Helical" evidence="6">
    <location>
        <begin position="1591"/>
        <end position="1616"/>
    </location>
</feature>
<evidence type="ECO:0000313" key="8">
    <source>
        <dbReference type="EMBL" id="KAG7354413.1"/>
    </source>
</evidence>
<feature type="compositionally biased region" description="Polar residues" evidence="5">
    <location>
        <begin position="530"/>
        <end position="544"/>
    </location>
</feature>
<reference evidence="8" key="2">
    <citation type="submission" date="2021-04" db="EMBL/GenBank/DDBJ databases">
        <authorList>
            <person name="Podell S."/>
        </authorList>
    </citation>
    <scope>NUCLEOTIDE SEQUENCE</scope>
    <source>
        <strain evidence="8">Hildebrandi</strain>
    </source>
</reference>
<feature type="region of interest" description="Disordered" evidence="5">
    <location>
        <begin position="119"/>
        <end position="148"/>
    </location>
</feature>
<evidence type="ECO:0000259" key="7">
    <source>
        <dbReference type="Pfam" id="PF04547"/>
    </source>
</evidence>
<keyword evidence="3 6" id="KW-1133">Transmembrane helix</keyword>
<dbReference type="PANTHER" id="PTHR12308:SF73">
    <property type="entry name" value="ANOCTAMIN"/>
    <property type="match status" value="1"/>
</dbReference>
<feature type="transmembrane region" description="Helical" evidence="6">
    <location>
        <begin position="1690"/>
        <end position="1713"/>
    </location>
</feature>
<feature type="region of interest" description="Disordered" evidence="5">
    <location>
        <begin position="1857"/>
        <end position="1918"/>
    </location>
</feature>
<feature type="compositionally biased region" description="Basic and acidic residues" evidence="5">
    <location>
        <begin position="969"/>
        <end position="981"/>
    </location>
</feature>
<evidence type="ECO:0000256" key="6">
    <source>
        <dbReference type="SAM" id="Phobius"/>
    </source>
</evidence>
<feature type="transmembrane region" description="Helical" evidence="6">
    <location>
        <begin position="1431"/>
        <end position="1452"/>
    </location>
</feature>
<feature type="compositionally biased region" description="Low complexity" evidence="5">
    <location>
        <begin position="256"/>
        <end position="276"/>
    </location>
</feature>
<feature type="transmembrane region" description="Helical" evidence="6">
    <location>
        <begin position="1766"/>
        <end position="1785"/>
    </location>
</feature>
<evidence type="ECO:0000313" key="9">
    <source>
        <dbReference type="Proteomes" id="UP000693970"/>
    </source>
</evidence>
<keyword evidence="2 6" id="KW-0812">Transmembrane</keyword>
<dbReference type="Proteomes" id="UP000693970">
    <property type="component" value="Unassembled WGS sequence"/>
</dbReference>
<evidence type="ECO:0000256" key="1">
    <source>
        <dbReference type="ARBA" id="ARBA00004141"/>
    </source>
</evidence>
<feature type="compositionally biased region" description="Polar residues" evidence="5">
    <location>
        <begin position="731"/>
        <end position="744"/>
    </location>
</feature>
<evidence type="ECO:0000256" key="4">
    <source>
        <dbReference type="ARBA" id="ARBA00023136"/>
    </source>
</evidence>
<protein>
    <submittedName>
        <fullName evidence="8">Calcium-activated chloride channel-domain containing protein</fullName>
    </submittedName>
</protein>
<feature type="transmembrane region" description="Helical" evidence="6">
    <location>
        <begin position="1550"/>
        <end position="1570"/>
    </location>
</feature>